<protein>
    <submittedName>
        <fullName evidence="1">CopG family transcriptional regulator</fullName>
    </submittedName>
</protein>
<comment type="caution">
    <text evidence="1">The sequence shown here is derived from an EMBL/GenBank/DDBJ whole genome shotgun (WGS) entry which is preliminary data.</text>
</comment>
<keyword evidence="2" id="KW-1185">Reference proteome</keyword>
<gene>
    <name evidence="1" type="ORF">HND93_33300</name>
</gene>
<organism evidence="1 2">
    <name type="scientific">Azospirillum oleiclasticum</name>
    <dbReference type="NCBI Taxonomy" id="2735135"/>
    <lineage>
        <taxon>Bacteria</taxon>
        <taxon>Pseudomonadati</taxon>
        <taxon>Pseudomonadota</taxon>
        <taxon>Alphaproteobacteria</taxon>
        <taxon>Rhodospirillales</taxon>
        <taxon>Azospirillaceae</taxon>
        <taxon>Azospirillum</taxon>
    </lineage>
</organism>
<dbReference type="Proteomes" id="UP000584642">
    <property type="component" value="Unassembled WGS sequence"/>
</dbReference>
<dbReference type="RefSeq" id="WP_180286384.1">
    <property type="nucleotide sequence ID" value="NZ_JABFDB010000042.1"/>
</dbReference>
<reference evidence="1 2" key="1">
    <citation type="submission" date="2020-05" db="EMBL/GenBank/DDBJ databases">
        <title>Azospirillum oleiclasticum sp. nov, a nitrogen-fixing and heavy crude oil-emulsifying bacterium isolated from the crude oil of Yumen Oilfield.</title>
        <authorList>
            <person name="Wu D."/>
            <person name="Cai M."/>
            <person name="Zhang X."/>
        </authorList>
    </citation>
    <scope>NUCLEOTIDE SEQUENCE [LARGE SCALE GENOMIC DNA]</scope>
    <source>
        <strain evidence="1 2">ROY-1-1-2</strain>
    </source>
</reference>
<accession>A0ABX2TM65</accession>
<evidence type="ECO:0000313" key="1">
    <source>
        <dbReference type="EMBL" id="NYZ24606.1"/>
    </source>
</evidence>
<evidence type="ECO:0000313" key="2">
    <source>
        <dbReference type="Proteomes" id="UP000584642"/>
    </source>
</evidence>
<dbReference type="EMBL" id="JABFDB010000042">
    <property type="protein sequence ID" value="NYZ24606.1"/>
    <property type="molecule type" value="Genomic_DNA"/>
</dbReference>
<proteinExistence type="predicted"/>
<name>A0ABX2TM65_9PROT</name>
<sequence>MVKPHPAPEPADPDAEAFAVAVREGIDDARKGRTVPYEDVRRWLLSWGTDDERPPPECR</sequence>